<accession>A0A0N4YXP0</accession>
<dbReference type="WBParaSite" id="NBR_0002201201-mRNA-1">
    <property type="protein sequence ID" value="NBR_0002201201-mRNA-1"/>
    <property type="gene ID" value="NBR_0002201201"/>
</dbReference>
<proteinExistence type="predicted"/>
<dbReference type="AlphaFoldDB" id="A0A0N4YXP0"/>
<evidence type="ECO:0000313" key="3">
    <source>
        <dbReference type="WBParaSite" id="NBR_0002201201-mRNA-1"/>
    </source>
</evidence>
<gene>
    <name evidence="1" type="ORF">NBR_LOCUS22013</name>
</gene>
<dbReference type="STRING" id="27835.A0A0N4YXP0"/>
<evidence type="ECO:0000313" key="1">
    <source>
        <dbReference type="EMBL" id="VDL86540.1"/>
    </source>
</evidence>
<keyword evidence="2" id="KW-1185">Reference proteome</keyword>
<reference evidence="1 2" key="2">
    <citation type="submission" date="2018-11" db="EMBL/GenBank/DDBJ databases">
        <authorList>
            <consortium name="Pathogen Informatics"/>
        </authorList>
    </citation>
    <scope>NUCLEOTIDE SEQUENCE [LARGE SCALE GENOMIC DNA]</scope>
</reference>
<sequence>MEVNKDPAVQLLLVALGEKIPQMRSDNVEDEERSRSIVVSGLIEANHTLPASARQRDLESKIDQLLDVLDVECRPTKVYRMDVFIRRSMTADERKHEYELRKTARERNEGKDIKEWVVYKGELVHVSSLPNYYVGNH</sequence>
<dbReference type="EMBL" id="UYSL01027243">
    <property type="protein sequence ID" value="VDL86540.1"/>
    <property type="molecule type" value="Genomic_DNA"/>
</dbReference>
<protein>
    <submittedName>
        <fullName evidence="3">Reverse transcriptase domain-containing protein</fullName>
    </submittedName>
</protein>
<organism evidence="3">
    <name type="scientific">Nippostrongylus brasiliensis</name>
    <name type="common">Rat hookworm</name>
    <dbReference type="NCBI Taxonomy" id="27835"/>
    <lineage>
        <taxon>Eukaryota</taxon>
        <taxon>Metazoa</taxon>
        <taxon>Ecdysozoa</taxon>
        <taxon>Nematoda</taxon>
        <taxon>Chromadorea</taxon>
        <taxon>Rhabditida</taxon>
        <taxon>Rhabditina</taxon>
        <taxon>Rhabditomorpha</taxon>
        <taxon>Strongyloidea</taxon>
        <taxon>Heligmosomidae</taxon>
        <taxon>Nippostrongylus</taxon>
    </lineage>
</organism>
<name>A0A0N4YXP0_NIPBR</name>
<reference evidence="3" key="1">
    <citation type="submission" date="2017-02" db="UniProtKB">
        <authorList>
            <consortium name="WormBaseParasite"/>
        </authorList>
    </citation>
    <scope>IDENTIFICATION</scope>
</reference>
<dbReference type="Proteomes" id="UP000271162">
    <property type="component" value="Unassembled WGS sequence"/>
</dbReference>
<evidence type="ECO:0000313" key="2">
    <source>
        <dbReference type="Proteomes" id="UP000271162"/>
    </source>
</evidence>